<evidence type="ECO:0000256" key="1">
    <source>
        <dbReference type="SAM" id="MobiDB-lite"/>
    </source>
</evidence>
<accession>A0A0E9PWQ2</accession>
<reference evidence="2" key="1">
    <citation type="submission" date="2014-11" db="EMBL/GenBank/DDBJ databases">
        <authorList>
            <person name="Amaro Gonzalez C."/>
        </authorList>
    </citation>
    <scope>NUCLEOTIDE SEQUENCE</scope>
</reference>
<dbReference type="EMBL" id="GBXM01100057">
    <property type="protein sequence ID" value="JAH08520.1"/>
    <property type="molecule type" value="Transcribed_RNA"/>
</dbReference>
<sequence>MMRPRSLLSKPSLTLGNTTANYTHPNRATGHGQDFYQTVRPIHSLEHGC</sequence>
<proteinExistence type="predicted"/>
<feature type="region of interest" description="Disordered" evidence="1">
    <location>
        <begin position="1"/>
        <end position="33"/>
    </location>
</feature>
<protein>
    <submittedName>
        <fullName evidence="2">Uncharacterized protein</fullName>
    </submittedName>
</protein>
<feature type="compositionally biased region" description="Polar residues" evidence="1">
    <location>
        <begin position="9"/>
        <end position="26"/>
    </location>
</feature>
<dbReference type="AlphaFoldDB" id="A0A0E9PWQ2"/>
<name>A0A0E9PWQ2_ANGAN</name>
<evidence type="ECO:0000313" key="2">
    <source>
        <dbReference type="EMBL" id="JAH08520.1"/>
    </source>
</evidence>
<reference evidence="2" key="2">
    <citation type="journal article" date="2015" name="Fish Shellfish Immunol.">
        <title>Early steps in the European eel (Anguilla anguilla)-Vibrio vulnificus interaction in the gills: Role of the RtxA13 toxin.</title>
        <authorList>
            <person name="Callol A."/>
            <person name="Pajuelo D."/>
            <person name="Ebbesson L."/>
            <person name="Teles M."/>
            <person name="MacKenzie S."/>
            <person name="Amaro C."/>
        </authorList>
    </citation>
    <scope>NUCLEOTIDE SEQUENCE</scope>
</reference>
<organism evidence="2">
    <name type="scientific">Anguilla anguilla</name>
    <name type="common">European freshwater eel</name>
    <name type="synonym">Muraena anguilla</name>
    <dbReference type="NCBI Taxonomy" id="7936"/>
    <lineage>
        <taxon>Eukaryota</taxon>
        <taxon>Metazoa</taxon>
        <taxon>Chordata</taxon>
        <taxon>Craniata</taxon>
        <taxon>Vertebrata</taxon>
        <taxon>Euteleostomi</taxon>
        <taxon>Actinopterygii</taxon>
        <taxon>Neopterygii</taxon>
        <taxon>Teleostei</taxon>
        <taxon>Anguilliformes</taxon>
        <taxon>Anguillidae</taxon>
        <taxon>Anguilla</taxon>
    </lineage>
</organism>